<dbReference type="AlphaFoldDB" id="A0A7C3VQ14"/>
<sequence length="210" mass="23257">MWPSSDRLTEVRHFRRLQALLPSSQEGMWQPLTRQPLPLLNLTPPQERQVERLLALRRHTDGEATPSGDADAKPLGFRVAQGGAIESLSERHQALLTRYLPSLTQILWWLERYGTWCWLGVWLTGIVAGGLAAWLLWDPDFSKAVDLSPTQSSELADVVNSGDAESMNTKTLSSPLTGGDGQSSEWLFAGVALSCAAGAFLMSRWLDEQD</sequence>
<reference evidence="2" key="1">
    <citation type="journal article" date="2020" name="mSystems">
        <title>Genome- and Community-Level Interaction Insights into Carbon Utilization and Element Cycling Functions of Hydrothermarchaeota in Hydrothermal Sediment.</title>
        <authorList>
            <person name="Zhou Z."/>
            <person name="Liu Y."/>
            <person name="Xu W."/>
            <person name="Pan J."/>
            <person name="Luo Z.H."/>
            <person name="Li M."/>
        </authorList>
    </citation>
    <scope>NUCLEOTIDE SEQUENCE [LARGE SCALE GENOMIC DNA]</scope>
    <source>
        <strain evidence="2">SpSt-374</strain>
    </source>
</reference>
<proteinExistence type="predicted"/>
<name>A0A7C3VQ14_9CYAN</name>
<protein>
    <submittedName>
        <fullName evidence="2">Uncharacterized protein</fullName>
    </submittedName>
</protein>
<dbReference type="EMBL" id="DSPX01000008">
    <property type="protein sequence ID" value="HGF99294.1"/>
    <property type="molecule type" value="Genomic_DNA"/>
</dbReference>
<comment type="caution">
    <text evidence="2">The sequence shown here is derived from an EMBL/GenBank/DDBJ whole genome shotgun (WGS) entry which is preliminary data.</text>
</comment>
<accession>A0A7C3VQ14</accession>
<evidence type="ECO:0000313" key="2">
    <source>
        <dbReference type="EMBL" id="HGF99294.1"/>
    </source>
</evidence>
<organism evidence="2">
    <name type="scientific">Planktothricoides sp. SpSt-374</name>
    <dbReference type="NCBI Taxonomy" id="2282167"/>
    <lineage>
        <taxon>Bacteria</taxon>
        <taxon>Bacillati</taxon>
        <taxon>Cyanobacteriota</taxon>
        <taxon>Cyanophyceae</taxon>
        <taxon>Oscillatoriophycideae</taxon>
        <taxon>Oscillatoriales</taxon>
        <taxon>Oscillatoriaceae</taxon>
        <taxon>Planktothricoides</taxon>
    </lineage>
</organism>
<keyword evidence="1" id="KW-1133">Transmembrane helix</keyword>
<evidence type="ECO:0000256" key="1">
    <source>
        <dbReference type="SAM" id="Phobius"/>
    </source>
</evidence>
<feature type="transmembrane region" description="Helical" evidence="1">
    <location>
        <begin position="186"/>
        <end position="206"/>
    </location>
</feature>
<feature type="transmembrane region" description="Helical" evidence="1">
    <location>
        <begin position="116"/>
        <end position="137"/>
    </location>
</feature>
<keyword evidence="1" id="KW-0472">Membrane</keyword>
<gene>
    <name evidence="2" type="ORF">ENR15_01100</name>
</gene>
<keyword evidence="1" id="KW-0812">Transmembrane</keyword>